<dbReference type="CDD" id="cd00603">
    <property type="entry name" value="IPT_PCSR"/>
    <property type="match status" value="3"/>
</dbReference>
<dbReference type="Gene3D" id="2.60.120.200">
    <property type="match status" value="3"/>
</dbReference>
<proteinExistence type="predicted"/>
<evidence type="ECO:0000313" key="8">
    <source>
        <dbReference type="EMBL" id="TRX37771.1"/>
    </source>
</evidence>
<dbReference type="PANTHER" id="PTHR46580">
    <property type="entry name" value="SENSOR KINASE-RELATED"/>
    <property type="match status" value="1"/>
</dbReference>
<dbReference type="InterPro" id="IPR013783">
    <property type="entry name" value="Ig-like_fold"/>
</dbReference>
<dbReference type="RefSeq" id="WP_144256955.1">
    <property type="nucleotide sequence ID" value="NZ_VJZT01000012.1"/>
</dbReference>
<dbReference type="Pfam" id="PF13517">
    <property type="entry name" value="FG-GAP_3"/>
    <property type="match status" value="12"/>
</dbReference>
<dbReference type="GO" id="GO:0005975">
    <property type="term" value="P:carbohydrate metabolic process"/>
    <property type="evidence" value="ECO:0007669"/>
    <property type="project" value="UniProtKB-ARBA"/>
</dbReference>
<accession>A0A553DYB0</accession>
<feature type="domain" description="LamG-like jellyroll fold" evidence="7">
    <location>
        <begin position="44"/>
        <end position="178"/>
    </location>
</feature>
<dbReference type="InterPro" id="IPR013320">
    <property type="entry name" value="ConA-like_dom_sf"/>
</dbReference>
<feature type="domain" description="IPT/TIG" evidence="6">
    <location>
        <begin position="2430"/>
        <end position="2513"/>
    </location>
</feature>
<dbReference type="SMART" id="SM00560">
    <property type="entry name" value="LamGL"/>
    <property type="match status" value="1"/>
</dbReference>
<evidence type="ECO:0000313" key="9">
    <source>
        <dbReference type="Proteomes" id="UP000316371"/>
    </source>
</evidence>
<reference evidence="8 9" key="1">
    <citation type="submission" date="2019-07" db="EMBL/GenBank/DDBJ databases">
        <title>Novel species of Flavobacterium.</title>
        <authorList>
            <person name="Liu Q."/>
            <person name="Xin Y.-H."/>
        </authorList>
    </citation>
    <scope>NUCLEOTIDE SEQUENCE [LARGE SCALE GENOMIC DNA]</scope>
    <source>
        <strain evidence="8 9">LB1R34</strain>
    </source>
</reference>
<keyword evidence="1 5" id="KW-0732">Signal</keyword>
<dbReference type="OrthoDB" id="1652165at2"/>
<dbReference type="GO" id="GO:0004553">
    <property type="term" value="F:hydrolase activity, hydrolyzing O-glycosyl compounds"/>
    <property type="evidence" value="ECO:0007669"/>
    <property type="project" value="UniProtKB-ARBA"/>
</dbReference>
<dbReference type="Pfam" id="PF13385">
    <property type="entry name" value="Laminin_G_3"/>
    <property type="match status" value="1"/>
</dbReference>
<feature type="domain" description="IPT/TIG" evidence="6">
    <location>
        <begin position="1855"/>
        <end position="1947"/>
    </location>
</feature>
<dbReference type="InterPro" id="IPR028994">
    <property type="entry name" value="Integrin_alpha_N"/>
</dbReference>
<dbReference type="Pfam" id="PF01839">
    <property type="entry name" value="FG-GAP"/>
    <property type="match status" value="1"/>
</dbReference>
<evidence type="ECO:0000256" key="1">
    <source>
        <dbReference type="ARBA" id="ARBA00022729"/>
    </source>
</evidence>
<dbReference type="Pfam" id="PF12733">
    <property type="entry name" value="Cadherin-like"/>
    <property type="match status" value="6"/>
</dbReference>
<feature type="signal peptide" evidence="5">
    <location>
        <begin position="1"/>
        <end position="19"/>
    </location>
</feature>
<dbReference type="SUPFAM" id="SSF69318">
    <property type="entry name" value="Integrin alpha N-terminal domain"/>
    <property type="match status" value="6"/>
</dbReference>
<keyword evidence="2" id="KW-0677">Repeat</keyword>
<evidence type="ECO:0000259" key="7">
    <source>
        <dbReference type="SMART" id="SM00560"/>
    </source>
</evidence>
<dbReference type="Gene3D" id="2.30.30.100">
    <property type="match status" value="3"/>
</dbReference>
<dbReference type="InterPro" id="IPR014756">
    <property type="entry name" value="Ig_E-set"/>
</dbReference>
<evidence type="ECO:0000256" key="5">
    <source>
        <dbReference type="SAM" id="SignalP"/>
    </source>
</evidence>
<dbReference type="InterPro" id="IPR025883">
    <property type="entry name" value="Cadherin-like_domain"/>
</dbReference>
<evidence type="ECO:0008006" key="10">
    <source>
        <dbReference type="Google" id="ProtNLM"/>
    </source>
</evidence>
<dbReference type="InterPro" id="IPR013519">
    <property type="entry name" value="Int_alpha_beta-p"/>
</dbReference>
<dbReference type="SUPFAM" id="SSF81296">
    <property type="entry name" value="E set domains"/>
    <property type="match status" value="3"/>
</dbReference>
<evidence type="ECO:0000256" key="4">
    <source>
        <dbReference type="ARBA" id="ARBA00023180"/>
    </source>
</evidence>
<dbReference type="Gene3D" id="2.60.40.1220">
    <property type="match status" value="1"/>
</dbReference>
<gene>
    <name evidence="8" type="ORF">FNW21_11800</name>
</gene>
<evidence type="ECO:0000256" key="3">
    <source>
        <dbReference type="ARBA" id="ARBA00023157"/>
    </source>
</evidence>
<comment type="caution">
    <text evidence="8">The sequence shown here is derived from an EMBL/GenBank/DDBJ whole genome shotgun (WGS) entry which is preliminary data.</text>
</comment>
<dbReference type="SMART" id="SM00191">
    <property type="entry name" value="Int_alpha"/>
    <property type="match status" value="21"/>
</dbReference>
<dbReference type="InterPro" id="IPR006558">
    <property type="entry name" value="LamG-like"/>
</dbReference>
<dbReference type="Proteomes" id="UP000316371">
    <property type="component" value="Unassembled WGS sequence"/>
</dbReference>
<sequence length="3959" mass="406518">MKHFYALLFTLFICSISYSQLGAALDFDGVNDYVVLDTPPSISGSFTVEAWVNPTNTYKTMHIVSTRDAGEYSFDIQLKAGNTIHADIGNGSSWLTTAADASYNYTAGTWFHLAYVVTPIGYTIYANGNPIGTGTFSGTPLLMNGTHKLALGKNASEPTLYEGKIDEVRIWNRALQKCEILNNLNNELASGQTGLSVYYTFNQGFAASNNSGVTILTDSSGNNYNASLENFSLGTGAFGSGSSTSNWVSSGGVASGNTTPAYVPLVVSSPQNLPLGATVANLTATGTAIKWYSAATAGTPLATTAILATATYYVTQTKASCESDRTPVSVIIPPVITPVITTFSPISGVVGATVTLTGINFNTTTANNSVFFGATKATVTAATATSLTVTVPSGATYSPIAVLNTGTALACYSVSNFTPVYTPSKTGITVSDFSVKTDFTTSYHPNSVAIGDLDGDGKPDLVVANSEGNTISIFRNTTTSGSVSSGSFDTKVDFATASYPLSIRIGDLNGDGKPELVVTNQESNTVSVFRNTTTTGAITTSSFDAKVDFATGSGLAFAAIGDLDGDGKPEIVVANNLSNSISVFRNTTTSNAAITTASFASKVDFPVASFPYTVAIADLDGDGKADIAVSGVDSVSVLRNTPTIGTITANSFEPRVDYFDSNLQSQSIAIGDLDADGKSDIVATSLYGNVFVYRNTATAGTITASSFAPKVTFATTYNTWSVAIGDLDADGKPDLALANADGFVSVLRNTTTTGDITSSSFASKVDFAIGINAHSVAIADLDADGKPDLAAVSASKNTVSVFRNTSNNNNLSGLTTSAGTLNPNFDATTTAYTINVSNATSTITVTPTKADANANILVNGAAVNSGTASGAINLSVGSNTITIAITAQNAITKWHTLTIKRAALLNNIGLTNTTPAATAYSLRKLSSTYTGKAIQVRRSSDNTVQDIGFDANGGLDTATLTTFVGSSSGYVAKWYDQSVNGNEATQTNTALQPRIVNAGVIDKLNNRPALYFGTANLATAKTTIFDTATSMVGFAKGNSSTPSSLVTKTGTSADANTNYPAPFDFSNSAGEFYVGNASAIAGSNNNIANSTPRSDVSLSVPASVYSFVIPASGTFYSYLNGIQSSSSTVVAYADNGNALQIGNRNDGNGSGNFWTTELVLFNSVLSTIDRQAVETSQKNYYNNGNANLSNLTSSIGSLSPVFSDATTSYTIAVTGATSILTLTPTKADANATITVNGTAVASGSASTAINLTVGSNTITVVVTAQDGTTKTYTITVPKPFPPVVTSFSPISGVVGSTVTLAGTDFNTTAANNIVFFGATKAVVTTATATSLTVTVPAGATYSPITVLNTGTVLACYSLSSFDPVYSPAKNAITATDLVPKVDFGAGAQPMSVAVGDLDGDGKPDLAVTNYLGNSVSVFRNTATSGSLASGNFATRVDFSTGSNPRSVAIADLDGDGKLDLAVTNYSANTISVLRNTATSGTISGSSFATKVDFVAATNPISIAIADLDGDGKPDLAVANIGADSVSVFRNTATTGINASSFAAKVDFATGSNPIALAIGDLDSDGKLDLVVSNSASYTLSVLRNTATVSTITTASFASKVDFATASFPRNVAIGDLDGDGKPDLAVTGLNSNVVSVYRNTAISGTISTSSFVSKVDFATGSSPFSVVIGDLDGDGKPDLAVANYGSNTVSVFRNSATSGTIATSSFASKIDFATTTQPTSIAITDLDLDGRPDLAATNYDGTVSIFRNANTNANLSALTTTAGTISPAFATATTAYSAAAVSATTTTTTVTPTLEDALATVQVQVNGGSFTAVTSGTASSALALNEGNNTITIKVTAQNGDVKNYTLAVTRAFFPPVITSFSPISGVVGTAVTILGTNFNATAANNMVFFGATRAVVTAATTTSLTVTVPAGATYAPITLLNTEKALACYGLNNFNPIYSPAKSTITTTDFAPKVDFTATSGSISVAIGDLDGDGKPDLATANYGSNTVSVYRNTATSGTVGAGSFAAKIDFATGTNPYSVAIGDLDGDGKLDLTVANFNGNTVSVLRNTASSGTISTSSFDAKVDFATGTYPRSVAIGDLDGDGKPDLATANYSGSVSILRNIATSGSIVSGSFAPKVDIIAVSSLNSLAIGDLDGDGKPDLAVTSLSSNVVSVFRNTATLGSITTASFATKVDFATTSASISVAIGDLNGDGKLDLATVNYNNPTVSVFRNTATSGTINSSSFATKVDFATAAYPQSVVIGDFDGDGKPDLAVANGSDTVSIFRNTVSGVVIAADSFASKVDFATGTNPRSVAIGDLDGDGKPDLAVATSGSSTLSIFRNTNNNANLSALTTIAGAINPVFATATTAYNATTAVSATTAITTVTPTLEDTSATVQVQINGGGFTAVTNGSSSGALALNEGNNTITIKVTAQNGDIKNYTLTVTRASMPPLITSFTPISGVVGTEVTILGSNFNATAVNNMVFFGATKAVVTAATATSLTVTVPAGATYAPITVLNTGTALACYSLNHFNPIYSPAKSAITATDFTAKTDFATGTNPYSVAVGDLDGDGKPDLAVANFSNNTVSVYRNTATSGVVGAGSFATKIDFVTGSKPFSVAIADVDGDGKLDLAVANYISSTVSVFRNKATTGAITAASFAAKVDFTTGTRPQIVAVADLDGDGKLDLATANYDGTVSLFRNTATSGSIVSGSFDAKVDINIGSSCGSIAIGDLDGDGKPDLVTGNANNNIYVLRNTTTMGSITTAGFATKVNYATTSISYSVAIGDLDGDGKLDLATANYNNVGVSVFRNTTTTGATNASFASRVDFSTSLNPQSIAIGDLDGDGKPDLAVASGGSNSLTLLRNTATSGTITTDSFAPRVDLTTGFFPISAVIADLDGDGKPDLTVANGNGSTLSIFRNTNNNTNLSALSLAGSTLSPTFATATTAYTAAVSNATTTTTIIPTLEDITATVQVQLNGGGFTTVTNGSASNALALNLGNNTIEIKVTAKNGDTKSYTVTVVNLNPLDNIGLTSVTPAKTAYSLRKLSSTYNGKAIQVRRASDDSVLDIGFDTNGGLDTTALTTFVGTSSGYVAKWYDQSGYGNEVTQTDTNLQPRIVDEGVVDRLNNKPALYFGNASLATIKTTLFANATSMVGFAKGNSTTSSALVTKTGTDTDANTNFPGPFDFTNSDGNFTVGNAAITAAVGRNLSDAVPRADVSITVPASVYSFVIPASGTFYSYLNGIQTRDESVAAYADNGNAMQIGNRNDGSSVANFWTTELVLFDSVLSTAERQAVETSQTNYYNNSNANLSALTTTAGAISPVFATATTAYTATVPNATSTITVTPTVENASATIEIQANGGGFTTLTSGSTSTALALTDGSNIIEVKVTAQNGSVKTYIITVCRGVIPTFTAIAPICSGSTFVLPTMSNNGITGVWSPAINTTATTTYRFTPNANQCAELTTMTVTLGTTTTWTVTNSIGSWSNGIPTSTSKAIINGNYSEAVNLEACSLDVTGAAVVTVPTGFNFTVSGKVTVASTASLTFENNSNLVQIEDVPNNGKIISKRNSNALMLLDYTLWSSPVAGQELQGFSPATLATRFYTYNPATDKYNATTPTANFATGTGYLIRIPNNHPTTPTIWNGSFTGIPNNGTVSLAVTNNTYNATGNPYPSTISADAFIDANALTEALYFWRKTNGTTASYATYTKAGGTANAGGLSSIVPNGTIQVGQGFLAKSTSTALIFTNAMRTANNANQFLKTKAIEKNRIWLNLAKDAAPANQMMVAYMTGATAGIDPAIDGRSINDSPIALNSIINNEEFVIQAKGLPFEDADVVPLTFKTNAAGNYTISIDHVDGLFSGNQDVFLNDKTTGTSQDLKKGTYTFTATTGTFNNRFELVYKSSTALGLDEQELSNSVLVFKQNGLVHINAGKTIMKTVRVYDLNGRLIFKQEKVNQNTTILKGFTAAEQTILVQITSDEDKIVTKKVMY</sequence>
<dbReference type="InterPro" id="IPR002909">
    <property type="entry name" value="IPT_dom"/>
</dbReference>
<protein>
    <recommendedName>
        <fullName evidence="10">T9SS type A sorting domain-containing protein</fullName>
    </recommendedName>
</protein>
<evidence type="ECO:0000259" key="6">
    <source>
        <dbReference type="SMART" id="SM00429"/>
    </source>
</evidence>
<dbReference type="SMART" id="SM00429">
    <property type="entry name" value="IPT"/>
    <property type="match status" value="4"/>
</dbReference>
<evidence type="ECO:0000256" key="2">
    <source>
        <dbReference type="ARBA" id="ARBA00022737"/>
    </source>
</evidence>
<keyword evidence="3" id="KW-1015">Disulfide bond</keyword>
<dbReference type="EMBL" id="VJZT01000012">
    <property type="protein sequence ID" value="TRX37771.1"/>
    <property type="molecule type" value="Genomic_DNA"/>
</dbReference>
<dbReference type="InterPro" id="IPR014755">
    <property type="entry name" value="Cu-Rt/internalin_Ig-like"/>
</dbReference>
<dbReference type="Gene3D" id="2.130.10.130">
    <property type="entry name" value="Integrin alpha, N-terminal"/>
    <property type="match status" value="7"/>
</dbReference>
<dbReference type="InterPro" id="IPR013517">
    <property type="entry name" value="FG-GAP"/>
</dbReference>
<name>A0A553DYB0_9FLAO</name>
<dbReference type="Pfam" id="PF01833">
    <property type="entry name" value="TIG"/>
    <property type="match status" value="4"/>
</dbReference>
<keyword evidence="4" id="KW-0325">Glycoprotein</keyword>
<organism evidence="8 9">
    <name type="scientific">Flavobacterium restrictum</name>
    <dbReference type="NCBI Taxonomy" id="2594428"/>
    <lineage>
        <taxon>Bacteria</taxon>
        <taxon>Pseudomonadati</taxon>
        <taxon>Bacteroidota</taxon>
        <taxon>Flavobacteriia</taxon>
        <taxon>Flavobacteriales</taxon>
        <taxon>Flavobacteriaceae</taxon>
        <taxon>Flavobacterium</taxon>
    </lineage>
</organism>
<feature type="domain" description="IPT/TIG" evidence="6">
    <location>
        <begin position="1281"/>
        <end position="1364"/>
    </location>
</feature>
<keyword evidence="9" id="KW-1185">Reference proteome</keyword>
<dbReference type="SUPFAM" id="SSF49899">
    <property type="entry name" value="Concanavalin A-like lectins/glucanases"/>
    <property type="match status" value="1"/>
</dbReference>
<feature type="domain" description="IPT/TIG" evidence="6">
    <location>
        <begin position="333"/>
        <end position="420"/>
    </location>
</feature>
<dbReference type="Gene3D" id="2.60.40.10">
    <property type="entry name" value="Immunoglobulins"/>
    <property type="match status" value="7"/>
</dbReference>
<feature type="chain" id="PRO_5022044681" description="T9SS type A sorting domain-containing protein" evidence="5">
    <location>
        <begin position="20"/>
        <end position="3959"/>
    </location>
</feature>